<dbReference type="AlphaFoldDB" id="A0A5C4J705"/>
<dbReference type="GO" id="GO:0006355">
    <property type="term" value="P:regulation of DNA-templated transcription"/>
    <property type="evidence" value="ECO:0007669"/>
    <property type="project" value="InterPro"/>
</dbReference>
<protein>
    <submittedName>
        <fullName evidence="3">DUF1778 domain-containing protein</fullName>
    </submittedName>
</protein>
<accession>A0A5C4J705</accession>
<feature type="non-terminal residue" evidence="3">
    <location>
        <position position="1"/>
    </location>
</feature>
<gene>
    <name evidence="3" type="ORF">ETD83_25340</name>
</gene>
<reference evidence="3 4" key="1">
    <citation type="submission" date="2019-05" db="EMBL/GenBank/DDBJ databases">
        <title>Draft genome sequence of Actinomadura sp. 14C53.</title>
        <authorList>
            <person name="Saricaoglu S."/>
            <person name="Isik K."/>
        </authorList>
    </citation>
    <scope>NUCLEOTIDE SEQUENCE [LARGE SCALE GENOMIC DNA]</scope>
    <source>
        <strain evidence="3 4">14C53</strain>
    </source>
</reference>
<proteinExistence type="inferred from homology"/>
<dbReference type="Gene3D" id="1.20.5.780">
    <property type="entry name" value="Single helix bin"/>
    <property type="match status" value="1"/>
</dbReference>
<dbReference type="RefSeq" id="WP_138647709.1">
    <property type="nucleotide sequence ID" value="NZ_VCKW01000145.1"/>
</dbReference>
<comment type="caution">
    <text evidence="3">The sequence shown here is derived from an EMBL/GenBank/DDBJ whole genome shotgun (WGS) entry which is preliminary data.</text>
</comment>
<sequence>PDDHLTVRPSPDQLLVIRKAAELIGWTVTDFVLSAALDRAERDLYEHAAALAPATPAETDPTGPYTALLLALT</sequence>
<keyword evidence="1" id="KW-1277">Toxin-antitoxin system</keyword>
<dbReference type="Proteomes" id="UP000309174">
    <property type="component" value="Unassembled WGS sequence"/>
</dbReference>
<evidence type="ECO:0000313" key="4">
    <source>
        <dbReference type="Proteomes" id="UP000309174"/>
    </source>
</evidence>
<dbReference type="SUPFAM" id="SSF47598">
    <property type="entry name" value="Ribbon-helix-helix"/>
    <property type="match status" value="1"/>
</dbReference>
<dbReference type="Pfam" id="PF08681">
    <property type="entry name" value="TacA1"/>
    <property type="match status" value="1"/>
</dbReference>
<dbReference type="OrthoDB" id="3482407at2"/>
<dbReference type="EMBL" id="VCKW01000145">
    <property type="protein sequence ID" value="TMQ93519.1"/>
    <property type="molecule type" value="Genomic_DNA"/>
</dbReference>
<organism evidence="3 4">
    <name type="scientific">Actinomadura soli</name>
    <dbReference type="NCBI Taxonomy" id="2508997"/>
    <lineage>
        <taxon>Bacteria</taxon>
        <taxon>Bacillati</taxon>
        <taxon>Actinomycetota</taxon>
        <taxon>Actinomycetes</taxon>
        <taxon>Streptosporangiales</taxon>
        <taxon>Thermomonosporaceae</taxon>
        <taxon>Actinomadura</taxon>
    </lineage>
</organism>
<dbReference type="InterPro" id="IPR014795">
    <property type="entry name" value="TacA_1-like"/>
</dbReference>
<evidence type="ECO:0000256" key="2">
    <source>
        <dbReference type="ARBA" id="ARBA00049988"/>
    </source>
</evidence>
<evidence type="ECO:0000313" key="3">
    <source>
        <dbReference type="EMBL" id="TMQ93519.1"/>
    </source>
</evidence>
<name>A0A5C4J705_9ACTN</name>
<dbReference type="InterPro" id="IPR010985">
    <property type="entry name" value="Ribbon_hlx_hlx"/>
</dbReference>
<evidence type="ECO:0000256" key="1">
    <source>
        <dbReference type="ARBA" id="ARBA00022649"/>
    </source>
</evidence>
<keyword evidence="4" id="KW-1185">Reference proteome</keyword>
<comment type="similarity">
    <text evidence="2">Belongs to the TacA antitoxin family.</text>
</comment>